<reference evidence="1" key="1">
    <citation type="journal article" date="2020" name="mSystems">
        <title>Genome- and Community-Level Interaction Insights into Carbon Utilization and Element Cycling Functions of Hydrothermarchaeota in Hydrothermal Sediment.</title>
        <authorList>
            <person name="Zhou Z."/>
            <person name="Liu Y."/>
            <person name="Xu W."/>
            <person name="Pan J."/>
            <person name="Luo Z.H."/>
            <person name="Li M."/>
        </authorList>
    </citation>
    <scope>NUCLEOTIDE SEQUENCE [LARGE SCALE GENOMIC DNA]</scope>
    <source>
        <strain evidence="1">SpSt-1179</strain>
    </source>
</reference>
<evidence type="ECO:0000313" key="1">
    <source>
        <dbReference type="EMBL" id="HDP77299.1"/>
    </source>
</evidence>
<gene>
    <name evidence="1" type="ORF">ENN47_03775</name>
</gene>
<organism evidence="1">
    <name type="scientific">Mesotoga infera</name>
    <dbReference type="NCBI Taxonomy" id="1236046"/>
    <lineage>
        <taxon>Bacteria</taxon>
        <taxon>Thermotogati</taxon>
        <taxon>Thermotogota</taxon>
        <taxon>Thermotogae</taxon>
        <taxon>Kosmotogales</taxon>
        <taxon>Kosmotogaceae</taxon>
        <taxon>Mesotoga</taxon>
    </lineage>
</organism>
<sequence length="170" mass="19185">MARQTLKMFYPISIKNIRRLKAGDLIEYSGQVLLADEKTIDKYRMYERLEGTPFLNLSRELILFCLPVEGTLCSESMKIEPDELEYLFMSGITATVGLNVEEEEITAIYRRFSRVNLSLCDRTALYPLDVSESVPEEVECGMSISLKDVLLYVDVSSQGTKFGSDADAGL</sequence>
<proteinExistence type="predicted"/>
<dbReference type="EMBL" id="DSBT01000107">
    <property type="protein sequence ID" value="HDP77299.1"/>
    <property type="molecule type" value="Genomic_DNA"/>
</dbReference>
<protein>
    <submittedName>
        <fullName evidence="1">Uncharacterized protein</fullName>
    </submittedName>
</protein>
<name>A0A7C1GQ84_9BACT</name>
<dbReference type="AlphaFoldDB" id="A0A7C1GQ84"/>
<comment type="caution">
    <text evidence="1">The sequence shown here is derived from an EMBL/GenBank/DDBJ whole genome shotgun (WGS) entry which is preliminary data.</text>
</comment>
<accession>A0A7C1GQ84</accession>
<dbReference type="Proteomes" id="UP000886198">
    <property type="component" value="Unassembled WGS sequence"/>
</dbReference>